<dbReference type="EMBL" id="CP113797">
    <property type="protein sequence ID" value="WAL61440.1"/>
    <property type="molecule type" value="Genomic_DNA"/>
</dbReference>
<keyword evidence="3" id="KW-1185">Reference proteome</keyword>
<keyword evidence="1" id="KW-1133">Transmembrane helix</keyword>
<evidence type="ECO:0000313" key="3">
    <source>
        <dbReference type="Proteomes" id="UP001163152"/>
    </source>
</evidence>
<dbReference type="RefSeq" id="WP_268611397.1">
    <property type="nucleotide sequence ID" value="NZ_CP113797.1"/>
</dbReference>
<keyword evidence="1" id="KW-0472">Membrane</keyword>
<keyword evidence="1" id="KW-0812">Transmembrane</keyword>
<organism evidence="2 3">
    <name type="scientific">Thermocoleostomius sinensis A174</name>
    <dbReference type="NCBI Taxonomy" id="2016057"/>
    <lineage>
        <taxon>Bacteria</taxon>
        <taxon>Bacillati</taxon>
        <taxon>Cyanobacteriota</taxon>
        <taxon>Cyanophyceae</taxon>
        <taxon>Oculatellales</taxon>
        <taxon>Oculatellaceae</taxon>
        <taxon>Thermocoleostomius</taxon>
    </lineage>
</organism>
<reference evidence="2" key="1">
    <citation type="submission" date="2022-12" db="EMBL/GenBank/DDBJ databases">
        <title>Polyphasic identification of a Novel Hot-Spring Cyanobacterium Ocullathermofonsia sinensis gen nov. sp. nov. and Genomic Insights on its Adaptations to the Thermal Habitat.</title>
        <authorList>
            <person name="Daroch M."/>
            <person name="Tang J."/>
            <person name="Jiang Y."/>
        </authorList>
    </citation>
    <scope>NUCLEOTIDE SEQUENCE</scope>
    <source>
        <strain evidence="2">PKUAC-SCTA174</strain>
    </source>
</reference>
<accession>A0A9E8ZHR5</accession>
<name>A0A9E8ZHR5_9CYAN</name>
<dbReference type="AlphaFoldDB" id="A0A9E8ZHR5"/>
<evidence type="ECO:0000313" key="2">
    <source>
        <dbReference type="EMBL" id="WAL61440.1"/>
    </source>
</evidence>
<proteinExistence type="predicted"/>
<evidence type="ECO:0000256" key="1">
    <source>
        <dbReference type="SAM" id="Phobius"/>
    </source>
</evidence>
<dbReference type="Proteomes" id="UP001163152">
    <property type="component" value="Chromosome"/>
</dbReference>
<dbReference type="KEGG" id="tsin:OXH18_05465"/>
<feature type="transmembrane region" description="Helical" evidence="1">
    <location>
        <begin position="43"/>
        <end position="65"/>
    </location>
</feature>
<protein>
    <submittedName>
        <fullName evidence="2">Uncharacterized protein</fullName>
    </submittedName>
</protein>
<gene>
    <name evidence="2" type="ORF">OXH18_05465</name>
</gene>
<sequence length="368" mass="41604">MSKRRDAGANRRIPSGRISHFYFKEEFDINPTAPAPPKRSLRWIVPILPIAIFCTSIVLAVAFTVRDTKQHGPAVETLKTEAFRWAVNRAMSAAELTQTANSRDEWSIVSTWWKEAIELMGAVPKSHPKYQLAQQKVEEYQQNLTYAQTRVDNNNRNGVTATHLWSIGSRRIDVLSIQGEPTHQSRYDALCQEVMYYGGSVVELSNGIVVRYEDQDKNLRVASNNAIVSAPKAPFVWTLGSSKDEVFKIQGTPSRVVRYDSLRKETLYYNYNTIELTDDHVTGYNNLDGTLKVAMTPVLLPNTNFSSFWTIGSDRNEVFRVQGTPSQVSLEHSLCRETLRYGGSTVELKNGFVSGYDNISKNLRVKVQ</sequence>